<feature type="active site" evidence="5">
    <location>
        <position position="40"/>
    </location>
</feature>
<dbReference type="AlphaFoldDB" id="A0AAD5S4Z0"/>
<dbReference type="Pfam" id="PF00255">
    <property type="entry name" value="GSHPx"/>
    <property type="match status" value="1"/>
</dbReference>
<dbReference type="PANTHER" id="PTHR11592">
    <property type="entry name" value="GLUTATHIONE PEROXIDASE"/>
    <property type="match status" value="1"/>
</dbReference>
<proteinExistence type="inferred from homology"/>
<sequence length="163" mass="18044">MTKTSPFYSIQINDMRGKPYDLAANCAGKVVLIVNVASKCGFTPQYKGLQGLYEKYKDQGLIVIGVPCNQFGGQEPGSAEEAAQTCELRFGAQFPVLEKVEVNGDNTHPLYQFLKGQKSGLFGMTRVKWNFEKFLLNREGEVVERFGSITTPDGLEPKIKALL</sequence>
<dbReference type="PROSITE" id="PS51352">
    <property type="entry name" value="THIOREDOXIN_2"/>
    <property type="match status" value="1"/>
</dbReference>
<dbReference type="GO" id="GO:0140824">
    <property type="term" value="F:thioredoxin-dependent peroxiredoxin activity"/>
    <property type="evidence" value="ECO:0007669"/>
    <property type="project" value="UniProtKB-EC"/>
</dbReference>
<protein>
    <recommendedName>
        <fullName evidence="6">Glutathione peroxidase</fullName>
    </recommendedName>
</protein>
<evidence type="ECO:0000256" key="5">
    <source>
        <dbReference type="PIRSR" id="PIRSR000303-1"/>
    </source>
</evidence>
<evidence type="ECO:0000256" key="3">
    <source>
        <dbReference type="ARBA" id="ARBA00023002"/>
    </source>
</evidence>
<evidence type="ECO:0000313" key="9">
    <source>
        <dbReference type="Proteomes" id="UP001212841"/>
    </source>
</evidence>
<evidence type="ECO:0000259" key="7">
    <source>
        <dbReference type="PROSITE" id="PS51352"/>
    </source>
</evidence>
<comment type="catalytic activity">
    <reaction evidence="4">
        <text>a hydroperoxide + [thioredoxin]-dithiol = an alcohol + [thioredoxin]-disulfide + H2O</text>
        <dbReference type="Rhea" id="RHEA:62620"/>
        <dbReference type="Rhea" id="RHEA-COMP:10698"/>
        <dbReference type="Rhea" id="RHEA-COMP:10700"/>
        <dbReference type="ChEBI" id="CHEBI:15377"/>
        <dbReference type="ChEBI" id="CHEBI:29950"/>
        <dbReference type="ChEBI" id="CHEBI:30879"/>
        <dbReference type="ChEBI" id="CHEBI:35924"/>
        <dbReference type="ChEBI" id="CHEBI:50058"/>
        <dbReference type="EC" id="1.11.1.24"/>
    </reaction>
</comment>
<dbReference type="InterPro" id="IPR036249">
    <property type="entry name" value="Thioredoxin-like_sf"/>
</dbReference>
<keyword evidence="9" id="KW-1185">Reference proteome</keyword>
<dbReference type="SUPFAM" id="SSF52833">
    <property type="entry name" value="Thioredoxin-like"/>
    <property type="match status" value="1"/>
</dbReference>
<gene>
    <name evidence="8" type="ORF">HK097_000965</name>
</gene>
<dbReference type="PROSITE" id="PS51355">
    <property type="entry name" value="GLUTATHIONE_PEROXID_3"/>
    <property type="match status" value="1"/>
</dbReference>
<name>A0AAD5S4Z0_9FUNG</name>
<evidence type="ECO:0000313" key="8">
    <source>
        <dbReference type="EMBL" id="KAJ3046183.1"/>
    </source>
</evidence>
<comment type="similarity">
    <text evidence="1 6">Belongs to the glutathione peroxidase family.</text>
</comment>
<keyword evidence="2 6" id="KW-0575">Peroxidase</keyword>
<evidence type="ECO:0000256" key="6">
    <source>
        <dbReference type="RuleBase" id="RU000499"/>
    </source>
</evidence>
<dbReference type="InterPro" id="IPR000889">
    <property type="entry name" value="Glutathione_peroxidase"/>
</dbReference>
<reference evidence="8" key="1">
    <citation type="submission" date="2020-05" db="EMBL/GenBank/DDBJ databases">
        <title>Phylogenomic resolution of chytrid fungi.</title>
        <authorList>
            <person name="Stajich J.E."/>
            <person name="Amses K."/>
            <person name="Simmons R."/>
            <person name="Seto K."/>
            <person name="Myers J."/>
            <person name="Bonds A."/>
            <person name="Quandt C.A."/>
            <person name="Barry K."/>
            <person name="Liu P."/>
            <person name="Grigoriev I."/>
            <person name="Longcore J.E."/>
            <person name="James T.Y."/>
        </authorList>
    </citation>
    <scope>NUCLEOTIDE SEQUENCE</scope>
    <source>
        <strain evidence="8">JEL0318</strain>
    </source>
</reference>
<dbReference type="CDD" id="cd00340">
    <property type="entry name" value="GSH_Peroxidase"/>
    <property type="match status" value="1"/>
</dbReference>
<dbReference type="PROSITE" id="PS00460">
    <property type="entry name" value="GLUTATHIONE_PEROXID_1"/>
    <property type="match status" value="1"/>
</dbReference>
<dbReference type="FunFam" id="3.40.30.10:FF:000010">
    <property type="entry name" value="Glutathione peroxidase"/>
    <property type="match status" value="1"/>
</dbReference>
<dbReference type="PIRSF" id="PIRSF000303">
    <property type="entry name" value="Glutathion_perox"/>
    <property type="match status" value="1"/>
</dbReference>
<dbReference type="InterPro" id="IPR029759">
    <property type="entry name" value="GPX_AS"/>
</dbReference>
<organism evidence="8 9">
    <name type="scientific">Rhizophlyctis rosea</name>
    <dbReference type="NCBI Taxonomy" id="64517"/>
    <lineage>
        <taxon>Eukaryota</taxon>
        <taxon>Fungi</taxon>
        <taxon>Fungi incertae sedis</taxon>
        <taxon>Chytridiomycota</taxon>
        <taxon>Chytridiomycota incertae sedis</taxon>
        <taxon>Chytridiomycetes</taxon>
        <taxon>Rhizophlyctidales</taxon>
        <taxon>Rhizophlyctidaceae</taxon>
        <taxon>Rhizophlyctis</taxon>
    </lineage>
</organism>
<keyword evidence="3 6" id="KW-0560">Oxidoreductase</keyword>
<dbReference type="Gene3D" id="3.40.30.10">
    <property type="entry name" value="Glutaredoxin"/>
    <property type="match status" value="1"/>
</dbReference>
<accession>A0AAD5S4Z0</accession>
<feature type="domain" description="Thioredoxin" evidence="7">
    <location>
        <begin position="1"/>
        <end position="163"/>
    </location>
</feature>
<evidence type="ECO:0000256" key="2">
    <source>
        <dbReference type="ARBA" id="ARBA00022559"/>
    </source>
</evidence>
<dbReference type="GO" id="GO:0034599">
    <property type="term" value="P:cellular response to oxidative stress"/>
    <property type="evidence" value="ECO:0007669"/>
    <property type="project" value="TreeGrafter"/>
</dbReference>
<dbReference type="PANTHER" id="PTHR11592:SF78">
    <property type="entry name" value="GLUTATHIONE PEROXIDASE"/>
    <property type="match status" value="1"/>
</dbReference>
<dbReference type="EMBL" id="JADGJD010001189">
    <property type="protein sequence ID" value="KAJ3046183.1"/>
    <property type="molecule type" value="Genomic_DNA"/>
</dbReference>
<dbReference type="InterPro" id="IPR013766">
    <property type="entry name" value="Thioredoxin_domain"/>
</dbReference>
<dbReference type="PRINTS" id="PR01011">
    <property type="entry name" value="GLUTPROXDASE"/>
</dbReference>
<comment type="caution">
    <text evidence="8">The sequence shown here is derived from an EMBL/GenBank/DDBJ whole genome shotgun (WGS) entry which is preliminary data.</text>
</comment>
<dbReference type="Proteomes" id="UP001212841">
    <property type="component" value="Unassembled WGS sequence"/>
</dbReference>
<evidence type="ECO:0000256" key="4">
    <source>
        <dbReference type="ARBA" id="ARBA00049091"/>
    </source>
</evidence>
<evidence type="ECO:0000256" key="1">
    <source>
        <dbReference type="ARBA" id="ARBA00006926"/>
    </source>
</evidence>